<dbReference type="InterPro" id="IPR000560">
    <property type="entry name" value="His_Pase_clade-2"/>
</dbReference>
<dbReference type="InterPro" id="IPR029033">
    <property type="entry name" value="His_PPase_superfam"/>
</dbReference>
<organism evidence="1 2">
    <name type="scientific">Toxocara canis</name>
    <name type="common">Canine roundworm</name>
    <dbReference type="NCBI Taxonomy" id="6265"/>
    <lineage>
        <taxon>Eukaryota</taxon>
        <taxon>Metazoa</taxon>
        <taxon>Ecdysozoa</taxon>
        <taxon>Nematoda</taxon>
        <taxon>Chromadorea</taxon>
        <taxon>Rhabditida</taxon>
        <taxon>Spirurina</taxon>
        <taxon>Ascaridomorpha</taxon>
        <taxon>Ascaridoidea</taxon>
        <taxon>Toxocaridae</taxon>
        <taxon>Toxocara</taxon>
    </lineage>
</organism>
<dbReference type="Proteomes" id="UP000050794">
    <property type="component" value="Unassembled WGS sequence"/>
</dbReference>
<name>A0A183TYY3_TOXCA</name>
<dbReference type="Gene3D" id="3.40.50.1240">
    <property type="entry name" value="Phosphoglycerate mutase-like"/>
    <property type="match status" value="1"/>
</dbReference>
<keyword evidence="1" id="KW-1185">Reference proteome</keyword>
<proteinExistence type="predicted"/>
<dbReference type="SUPFAM" id="SSF53254">
    <property type="entry name" value="Phosphoglycerate mutase-like"/>
    <property type="match status" value="1"/>
</dbReference>
<protein>
    <submittedName>
        <fullName evidence="2">COesterase domain-containing protein</fullName>
    </submittedName>
</protein>
<reference evidence="2" key="1">
    <citation type="submission" date="2016-06" db="UniProtKB">
        <authorList>
            <consortium name="WormBaseParasite"/>
        </authorList>
    </citation>
    <scope>IDENTIFICATION</scope>
</reference>
<dbReference type="Pfam" id="PF00328">
    <property type="entry name" value="His_Phos_2"/>
    <property type="match status" value="1"/>
</dbReference>
<accession>A0A183TYY3</accession>
<dbReference type="WBParaSite" id="TCNE_0000145201-mRNA-1">
    <property type="protein sequence ID" value="TCNE_0000145201-mRNA-1"/>
    <property type="gene ID" value="TCNE_0000145201"/>
</dbReference>
<evidence type="ECO:0000313" key="2">
    <source>
        <dbReference type="WBParaSite" id="TCNE_0000145201-mRNA-1"/>
    </source>
</evidence>
<sequence>LIYTSCVIFQYMYIRSTDINRTVTSAMANFIGMYYNRSNGENDFPNEAGWPYGFIPAPIHTVDDATDYVCLYAHFRKLKLSSMAYKRSDDFNVCLNKCSLNKCRLEV</sequence>
<dbReference type="AlphaFoldDB" id="A0A183TYY3"/>
<evidence type="ECO:0000313" key="1">
    <source>
        <dbReference type="Proteomes" id="UP000050794"/>
    </source>
</evidence>
<dbReference type="GO" id="GO:0016791">
    <property type="term" value="F:phosphatase activity"/>
    <property type="evidence" value="ECO:0007669"/>
    <property type="project" value="UniProtKB-ARBA"/>
</dbReference>